<feature type="transmembrane region" description="Helical" evidence="1">
    <location>
        <begin position="25"/>
        <end position="43"/>
    </location>
</feature>
<evidence type="ECO:0000313" key="3">
    <source>
        <dbReference type="Proteomes" id="UP000295818"/>
    </source>
</evidence>
<dbReference type="EMBL" id="SLWM01000016">
    <property type="protein sequence ID" value="TCO16703.1"/>
    <property type="molecule type" value="Genomic_DNA"/>
</dbReference>
<comment type="caution">
    <text evidence="2">The sequence shown here is derived from an EMBL/GenBank/DDBJ whole genome shotgun (WGS) entry which is preliminary data.</text>
</comment>
<reference evidence="2 3" key="1">
    <citation type="journal article" date="2015" name="Stand. Genomic Sci.">
        <title>Genomic Encyclopedia of Bacterial and Archaeal Type Strains, Phase III: the genomes of soil and plant-associated and newly described type strains.</title>
        <authorList>
            <person name="Whitman W.B."/>
            <person name="Woyke T."/>
            <person name="Klenk H.P."/>
            <person name="Zhou Y."/>
            <person name="Lilburn T.G."/>
            <person name="Beck B.J."/>
            <person name="De Vos P."/>
            <person name="Vandamme P."/>
            <person name="Eisen J.A."/>
            <person name="Garrity G."/>
            <person name="Hugenholtz P."/>
            <person name="Kyrpides N.C."/>
        </authorList>
    </citation>
    <scope>NUCLEOTIDE SEQUENCE [LARGE SCALE GENOMIC DNA]</scope>
    <source>
        <strain evidence="2 3">VKM Ac-2538</strain>
    </source>
</reference>
<dbReference type="Proteomes" id="UP000295818">
    <property type="component" value="Unassembled WGS sequence"/>
</dbReference>
<gene>
    <name evidence="2" type="ORF">EV644_11674</name>
</gene>
<organism evidence="2 3">
    <name type="scientific">Kribbella orskensis</name>
    <dbReference type="NCBI Taxonomy" id="2512216"/>
    <lineage>
        <taxon>Bacteria</taxon>
        <taxon>Bacillati</taxon>
        <taxon>Actinomycetota</taxon>
        <taxon>Actinomycetes</taxon>
        <taxon>Propionibacteriales</taxon>
        <taxon>Kribbellaceae</taxon>
        <taxon>Kribbella</taxon>
    </lineage>
</organism>
<evidence type="ECO:0000313" key="2">
    <source>
        <dbReference type="EMBL" id="TCO16703.1"/>
    </source>
</evidence>
<protein>
    <submittedName>
        <fullName evidence="2">Uncharacterized protein</fullName>
    </submittedName>
</protein>
<keyword evidence="3" id="KW-1185">Reference proteome</keyword>
<dbReference type="RefSeq" id="WP_241999048.1">
    <property type="nucleotide sequence ID" value="NZ_SLWM01000016.1"/>
</dbReference>
<proteinExistence type="predicted"/>
<evidence type="ECO:0000256" key="1">
    <source>
        <dbReference type="SAM" id="Phobius"/>
    </source>
</evidence>
<keyword evidence="1" id="KW-0472">Membrane</keyword>
<keyword evidence="1" id="KW-1133">Transmembrane helix</keyword>
<sequence>MSLGTFLGAALGGLGLGLAGYPGTALNFATIILIAILLAGESGQRRRAARAFR</sequence>
<name>A0ABY2BCT1_9ACTN</name>
<keyword evidence="1" id="KW-0812">Transmembrane</keyword>
<accession>A0ABY2BCT1</accession>